<evidence type="ECO:0000259" key="13">
    <source>
        <dbReference type="Pfam" id="PF02355"/>
    </source>
</evidence>
<dbReference type="PRINTS" id="PR01755">
    <property type="entry name" value="SECFTRNLCASE"/>
</dbReference>
<comment type="similarity">
    <text evidence="11">In the N-terminal section; belongs to the SecD/SecF family. SecD subfamily.</text>
</comment>
<dbReference type="AlphaFoldDB" id="A0A2S8SCZ8"/>
<comment type="subunit">
    <text evidence="12">Forms a complex with SecD. Part of the essential Sec protein translocation apparatus which comprises SecA, SecYEG and auxiliary proteins SecDF-YajC and YidC.</text>
</comment>
<feature type="transmembrane region" description="Helical" evidence="12">
    <location>
        <begin position="252"/>
        <end position="270"/>
    </location>
</feature>
<accession>A0A2S8SCZ8</accession>
<dbReference type="GO" id="GO:0005886">
    <property type="term" value="C:plasma membrane"/>
    <property type="evidence" value="ECO:0007669"/>
    <property type="project" value="UniProtKB-SubCell"/>
</dbReference>
<feature type="transmembrane region" description="Helical" evidence="12">
    <location>
        <begin position="21"/>
        <end position="47"/>
    </location>
</feature>
<evidence type="ECO:0000256" key="1">
    <source>
        <dbReference type="ARBA" id="ARBA00004651"/>
    </source>
</evidence>
<evidence type="ECO:0000256" key="4">
    <source>
        <dbReference type="ARBA" id="ARBA00022692"/>
    </source>
</evidence>
<dbReference type="PANTHER" id="PTHR30081:SF8">
    <property type="entry name" value="PROTEIN TRANSLOCASE SUBUNIT SECF"/>
    <property type="match status" value="1"/>
</dbReference>
<dbReference type="Pfam" id="PF02355">
    <property type="entry name" value="SecD_SecF_C"/>
    <property type="match status" value="1"/>
</dbReference>
<evidence type="ECO:0000256" key="7">
    <source>
        <dbReference type="ARBA" id="ARBA00023010"/>
    </source>
</evidence>
<dbReference type="HAMAP" id="MF_01464_B">
    <property type="entry name" value="SecF_B"/>
    <property type="match status" value="1"/>
</dbReference>
<evidence type="ECO:0000256" key="3">
    <source>
        <dbReference type="ARBA" id="ARBA00022475"/>
    </source>
</evidence>
<evidence type="ECO:0000313" key="14">
    <source>
        <dbReference type="EMBL" id="PQV58629.1"/>
    </source>
</evidence>
<dbReference type="GO" id="GO:0043952">
    <property type="term" value="P:protein transport by the Sec complex"/>
    <property type="evidence" value="ECO:0007669"/>
    <property type="project" value="UniProtKB-UniRule"/>
</dbReference>
<comment type="subcellular location">
    <subcellularLocation>
        <location evidence="1 12">Cell membrane</location>
        <topology evidence="1 12">Multi-pass membrane protein</topology>
    </subcellularLocation>
</comment>
<dbReference type="NCBIfam" id="TIGR00916">
    <property type="entry name" value="2A0604s01"/>
    <property type="match status" value="1"/>
</dbReference>
<keyword evidence="4 12" id="KW-0812">Transmembrane</keyword>
<evidence type="ECO:0000256" key="11">
    <source>
        <dbReference type="ARBA" id="ARBA00061053"/>
    </source>
</evidence>
<evidence type="ECO:0000256" key="12">
    <source>
        <dbReference type="HAMAP-Rule" id="MF_01464"/>
    </source>
</evidence>
<keyword evidence="3 12" id="KW-1003">Cell membrane</keyword>
<feature type="transmembrane region" description="Helical" evidence="12">
    <location>
        <begin position="276"/>
        <end position="295"/>
    </location>
</feature>
<dbReference type="GO" id="GO:0006605">
    <property type="term" value="P:protein targeting"/>
    <property type="evidence" value="ECO:0007669"/>
    <property type="project" value="UniProtKB-UniRule"/>
</dbReference>
<feature type="transmembrane region" description="Helical" evidence="12">
    <location>
        <begin position="200"/>
        <end position="221"/>
    </location>
</feature>
<comment type="similarity">
    <text evidence="10">In the C-terminal section; belongs to the SecD/SecF family. SecF subfamily.</text>
</comment>
<keyword evidence="2 12" id="KW-0813">Transport</keyword>
<keyword evidence="5 12" id="KW-0653">Protein transport</keyword>
<protein>
    <recommendedName>
        <fullName evidence="12">Protein-export membrane protein SecF</fullName>
    </recommendedName>
</protein>
<dbReference type="InterPro" id="IPR022813">
    <property type="entry name" value="SecD/SecF_arch_bac"/>
</dbReference>
<keyword evidence="6 12" id="KW-1133">Transmembrane helix</keyword>
<evidence type="ECO:0000313" key="15">
    <source>
        <dbReference type="Proteomes" id="UP000238338"/>
    </source>
</evidence>
<evidence type="ECO:0000256" key="2">
    <source>
        <dbReference type="ARBA" id="ARBA00022448"/>
    </source>
</evidence>
<dbReference type="NCBIfam" id="TIGR00966">
    <property type="entry name" value="transloc_SecF"/>
    <property type="match status" value="1"/>
</dbReference>
<reference evidence="14 15" key="1">
    <citation type="submission" date="2018-02" db="EMBL/GenBank/DDBJ databases">
        <title>Genomic Encyclopedia of Archaeal and Bacterial Type Strains, Phase II (KMG-II): from individual species to whole genera.</title>
        <authorList>
            <person name="Goeker M."/>
        </authorList>
    </citation>
    <scope>NUCLEOTIDE SEQUENCE [LARGE SCALE GENOMIC DNA]</scope>
    <source>
        <strain evidence="14 15">DSM 18921</strain>
    </source>
</reference>
<dbReference type="InterPro" id="IPR055344">
    <property type="entry name" value="SecD_SecF_C_bact"/>
</dbReference>
<organism evidence="14 15">
    <name type="scientific">Albidovulum denitrificans</name>
    <dbReference type="NCBI Taxonomy" id="404881"/>
    <lineage>
        <taxon>Bacteria</taxon>
        <taxon>Pseudomonadati</taxon>
        <taxon>Pseudomonadota</taxon>
        <taxon>Alphaproteobacteria</taxon>
        <taxon>Rhodobacterales</taxon>
        <taxon>Paracoccaceae</taxon>
        <taxon>Albidovulum</taxon>
    </lineage>
</organism>
<feature type="transmembrane region" description="Helical" evidence="12">
    <location>
        <begin position="145"/>
        <end position="166"/>
    </location>
</feature>
<comment type="similarity">
    <text evidence="12">Belongs to the SecD/SecF family. SecF subfamily.</text>
</comment>
<dbReference type="Proteomes" id="UP000238338">
    <property type="component" value="Unassembled WGS sequence"/>
</dbReference>
<keyword evidence="7 12" id="KW-0811">Translocation</keyword>
<dbReference type="InterPro" id="IPR048634">
    <property type="entry name" value="SecD_SecF_C"/>
</dbReference>
<gene>
    <name evidence="12" type="primary">secF</name>
    <name evidence="14" type="ORF">LX70_00441</name>
</gene>
<dbReference type="GO" id="GO:0065002">
    <property type="term" value="P:intracellular protein transmembrane transport"/>
    <property type="evidence" value="ECO:0007669"/>
    <property type="project" value="UniProtKB-UniRule"/>
</dbReference>
<dbReference type="PANTHER" id="PTHR30081">
    <property type="entry name" value="PROTEIN-EXPORT MEMBRANE PROTEIN SEC"/>
    <property type="match status" value="1"/>
</dbReference>
<sequence length="325" mass="35459">MAFRLKLVPEQTNIDFFRWQWLTFWGSVALVVASIIASAVIGLNFGIDFRGGTTIRTESTQVVDVGSYRQALQPLGLGDVSITQVFDPTFRADQHVAMVRIQAQEGAESITPETITRVEDALKTVDPAITFPSVESVGPKVSGELITTAIWSVLAATIAIVVYIWLRFEWQFAVGAVVALVHDIALTIGIFSVFQIKFDLTIIAALLTILGYSINDTVVVFDRLRENLIKYKTMPLRDVCNLSVNETLSRTVMTSGTTLIALISLLVLGGDVIRGFVFAMTWGVIVGTYSSVYVAKNVVLMLGVKRDWGKKDDAAAGTQFAASGK</sequence>
<dbReference type="EMBL" id="PVEP01000001">
    <property type="protein sequence ID" value="PQV58629.1"/>
    <property type="molecule type" value="Genomic_DNA"/>
</dbReference>
<evidence type="ECO:0000256" key="6">
    <source>
        <dbReference type="ARBA" id="ARBA00022989"/>
    </source>
</evidence>
<dbReference type="FunFam" id="1.20.1640.10:FF:000024">
    <property type="entry name" value="Multifunctional fusion protein"/>
    <property type="match status" value="1"/>
</dbReference>
<feature type="transmembrane region" description="Helical" evidence="12">
    <location>
        <begin position="173"/>
        <end position="194"/>
    </location>
</feature>
<comment type="caution">
    <text evidence="14">The sequence shown here is derived from an EMBL/GenBank/DDBJ whole genome shotgun (WGS) entry which is preliminary data.</text>
</comment>
<dbReference type="SUPFAM" id="SSF82866">
    <property type="entry name" value="Multidrug efflux transporter AcrB transmembrane domain"/>
    <property type="match status" value="1"/>
</dbReference>
<name>A0A2S8SCZ8_9RHOB</name>
<evidence type="ECO:0000256" key="5">
    <source>
        <dbReference type="ARBA" id="ARBA00022927"/>
    </source>
</evidence>
<dbReference type="InterPro" id="IPR022645">
    <property type="entry name" value="SecD/SecF_bac"/>
</dbReference>
<dbReference type="InterPro" id="IPR022646">
    <property type="entry name" value="SecD/SecF_CS"/>
</dbReference>
<evidence type="ECO:0000256" key="10">
    <source>
        <dbReference type="ARBA" id="ARBA00060856"/>
    </source>
</evidence>
<keyword evidence="8 12" id="KW-0472">Membrane</keyword>
<dbReference type="InterPro" id="IPR005665">
    <property type="entry name" value="SecF_bac"/>
</dbReference>
<dbReference type="OrthoDB" id="9774769at2"/>
<evidence type="ECO:0000256" key="8">
    <source>
        <dbReference type="ARBA" id="ARBA00023136"/>
    </source>
</evidence>
<comment type="function">
    <text evidence="9 12">Part of the Sec protein translocase complex. Interacts with the SecYEG preprotein conducting channel. SecDF uses the proton motive force (PMF) to complete protein translocation after the ATP-dependent function of SecA.</text>
</comment>
<dbReference type="RefSeq" id="WP_105512889.1">
    <property type="nucleotide sequence ID" value="NZ_PVEP01000001.1"/>
</dbReference>
<keyword evidence="15" id="KW-1185">Reference proteome</keyword>
<feature type="domain" description="Protein export membrane protein SecD/SecF C-terminal" evidence="13">
    <location>
        <begin position="118"/>
        <end position="303"/>
    </location>
</feature>
<proteinExistence type="inferred from homology"/>
<dbReference type="Pfam" id="PF07549">
    <property type="entry name" value="Sec_GG"/>
    <property type="match status" value="1"/>
</dbReference>
<dbReference type="Gene3D" id="1.20.1640.10">
    <property type="entry name" value="Multidrug efflux transporter AcrB transmembrane domain"/>
    <property type="match status" value="1"/>
</dbReference>
<dbReference type="GO" id="GO:0015450">
    <property type="term" value="F:protein-transporting ATPase activity"/>
    <property type="evidence" value="ECO:0007669"/>
    <property type="project" value="InterPro"/>
</dbReference>
<evidence type="ECO:0000256" key="9">
    <source>
        <dbReference type="ARBA" id="ARBA00059018"/>
    </source>
</evidence>